<proteinExistence type="predicted"/>
<keyword evidence="7" id="KW-0472">Membrane</keyword>
<comment type="caution">
    <text evidence="8">The sequence shown here is derived from an EMBL/GenBank/DDBJ whole genome shotgun (WGS) entry which is preliminary data.</text>
</comment>
<evidence type="ECO:0000313" key="9">
    <source>
        <dbReference type="Proteomes" id="UP000239649"/>
    </source>
</evidence>
<evidence type="ECO:0000256" key="4">
    <source>
        <dbReference type="ARBA" id="ARBA00022792"/>
    </source>
</evidence>
<evidence type="ECO:0000256" key="3">
    <source>
        <dbReference type="ARBA" id="ARBA00022660"/>
    </source>
</evidence>
<gene>
    <name evidence="8" type="primary">g663</name>
    <name evidence="8" type="ORF">C2E20_0663</name>
</gene>
<name>A0A2P6VR53_9CHLO</name>
<evidence type="ECO:0000256" key="5">
    <source>
        <dbReference type="ARBA" id="ARBA00022982"/>
    </source>
</evidence>
<dbReference type="PANTHER" id="PTHR13094">
    <property type="entry name" value="NADH-UBIQUINONE OXIDOREDUCTASE PDSW SUBUNIT"/>
    <property type="match status" value="1"/>
</dbReference>
<accession>A0A2P6VR53</accession>
<keyword evidence="3" id="KW-0679">Respiratory chain</keyword>
<keyword evidence="9" id="KW-1185">Reference proteome</keyword>
<keyword evidence="6" id="KW-0496">Mitochondrion</keyword>
<evidence type="ECO:0000256" key="2">
    <source>
        <dbReference type="ARBA" id="ARBA00022448"/>
    </source>
</evidence>
<evidence type="ECO:0000313" key="8">
    <source>
        <dbReference type="EMBL" id="PSC76562.1"/>
    </source>
</evidence>
<evidence type="ECO:0000256" key="1">
    <source>
        <dbReference type="ARBA" id="ARBA00004443"/>
    </source>
</evidence>
<reference evidence="8 9" key="1">
    <citation type="journal article" date="2018" name="Plant J.">
        <title>Genome sequences of Chlorella sorokiniana UTEX 1602 and Micractinium conductrix SAG 241.80: implications to maltose excretion by a green alga.</title>
        <authorList>
            <person name="Arriola M.B."/>
            <person name="Velmurugan N."/>
            <person name="Zhang Y."/>
            <person name="Plunkett M.H."/>
            <person name="Hondzo H."/>
            <person name="Barney B.M."/>
        </authorList>
    </citation>
    <scope>NUCLEOTIDE SEQUENCE [LARGE SCALE GENOMIC DNA]</scope>
    <source>
        <strain evidence="8 9">SAG 241.80</strain>
    </source>
</reference>
<comment type="subcellular location">
    <subcellularLocation>
        <location evidence="1">Mitochondrion inner membrane</location>
        <topology evidence="1">Peripheral membrane protein</topology>
        <orientation evidence="1">Matrix side</orientation>
    </subcellularLocation>
</comment>
<evidence type="ECO:0000256" key="7">
    <source>
        <dbReference type="ARBA" id="ARBA00023136"/>
    </source>
</evidence>
<dbReference type="OrthoDB" id="10252718at2759"/>
<dbReference type="PANTHER" id="PTHR13094:SF1">
    <property type="entry name" value="NADH DEHYDROGENASE [UBIQUINONE] 1 BETA SUBCOMPLEX SUBUNIT 10"/>
    <property type="match status" value="1"/>
</dbReference>
<keyword evidence="4" id="KW-0999">Mitochondrion inner membrane</keyword>
<organism evidence="8 9">
    <name type="scientific">Micractinium conductrix</name>
    <dbReference type="NCBI Taxonomy" id="554055"/>
    <lineage>
        <taxon>Eukaryota</taxon>
        <taxon>Viridiplantae</taxon>
        <taxon>Chlorophyta</taxon>
        <taxon>core chlorophytes</taxon>
        <taxon>Trebouxiophyceae</taxon>
        <taxon>Chlorellales</taxon>
        <taxon>Chlorellaceae</taxon>
        <taxon>Chlorella clade</taxon>
        <taxon>Micractinium</taxon>
    </lineage>
</organism>
<dbReference type="InterPro" id="IPR039993">
    <property type="entry name" value="NDUFB10"/>
</dbReference>
<dbReference type="EMBL" id="LHPF02000001">
    <property type="protein sequence ID" value="PSC76562.1"/>
    <property type="molecule type" value="Genomic_DNA"/>
</dbReference>
<dbReference type="Proteomes" id="UP000239649">
    <property type="component" value="Unassembled WGS sequence"/>
</dbReference>
<protein>
    <submittedName>
        <fullName evidence="8">NADH dehydrogenase [ubiquinone] 1 beta subcomplex subunit 10-B-like</fullName>
    </submittedName>
</protein>
<dbReference type="STRING" id="554055.A0A2P6VR53"/>
<dbReference type="AlphaFoldDB" id="A0A2P6VR53"/>
<dbReference type="GO" id="GO:0005743">
    <property type="term" value="C:mitochondrial inner membrane"/>
    <property type="evidence" value="ECO:0007669"/>
    <property type="project" value="UniProtKB-SubCell"/>
</dbReference>
<sequence>MPWEGVQPPAEPAGYDPANKYADPVVYFKHREAKVAAEYVKVAEAKLIRKKLKQCYKESGVNYQQNCRELAQNYLAAIKGVGIYRANAGPHEEPRWEFYNVGKK</sequence>
<keyword evidence="2" id="KW-0813">Transport</keyword>
<evidence type="ECO:0000256" key="6">
    <source>
        <dbReference type="ARBA" id="ARBA00023128"/>
    </source>
</evidence>
<keyword evidence="5" id="KW-0249">Electron transport</keyword>